<evidence type="ECO:0000256" key="1">
    <source>
        <dbReference type="SAM" id="MobiDB-lite"/>
    </source>
</evidence>
<reference evidence="2 3" key="1">
    <citation type="submission" date="2022-03" db="EMBL/GenBank/DDBJ databases">
        <title>Pseudonocardia alaer sp. nov., a novel actinomycete isolated from reed forest soil.</title>
        <authorList>
            <person name="Wang L."/>
        </authorList>
    </citation>
    <scope>NUCLEOTIDE SEQUENCE [LARGE SCALE GENOMIC DNA]</scope>
    <source>
        <strain evidence="2 3">Y-16303</strain>
    </source>
</reference>
<comment type="caution">
    <text evidence="2">The sequence shown here is derived from an EMBL/GenBank/DDBJ whole genome shotgun (WGS) entry which is preliminary data.</text>
</comment>
<feature type="region of interest" description="Disordered" evidence="1">
    <location>
        <begin position="241"/>
        <end position="267"/>
    </location>
</feature>
<evidence type="ECO:0000313" key="3">
    <source>
        <dbReference type="Proteomes" id="UP001299970"/>
    </source>
</evidence>
<proteinExistence type="predicted"/>
<keyword evidence="3" id="KW-1185">Reference proteome</keyword>
<dbReference type="EMBL" id="JAKXMK010000004">
    <property type="protein sequence ID" value="MCH6165188.1"/>
    <property type="molecule type" value="Genomic_DNA"/>
</dbReference>
<organism evidence="2 3">
    <name type="scientific">Pseudonocardia alaniniphila</name>
    <dbReference type="NCBI Taxonomy" id="75291"/>
    <lineage>
        <taxon>Bacteria</taxon>
        <taxon>Bacillati</taxon>
        <taxon>Actinomycetota</taxon>
        <taxon>Actinomycetes</taxon>
        <taxon>Pseudonocardiales</taxon>
        <taxon>Pseudonocardiaceae</taxon>
        <taxon>Pseudonocardia</taxon>
    </lineage>
</organism>
<accession>A0ABS9T9U4</accession>
<evidence type="ECO:0000313" key="2">
    <source>
        <dbReference type="EMBL" id="MCH6165188.1"/>
    </source>
</evidence>
<sequence>MTASDYPLLALGGYETYQLAHIATYIAESLARHRSSERGWAGRAARAEAVRDLAGAATALDTAFGATEPTPSGRLPRPLDAATYATARELLSTGPRSADVVSLAGVGGHGWAVVGQVPGIGAVGAAADTRELAEALRSHLLTRPVEELGPWAVTKEPVAVPKLPNQIDLATFVERLNPERADDRVVARALRGVNRRTDAAIRARFGGFNLDAPSIVQPPAGTKRAPSAVARRVVRPVVRGAQHPAGRRWGIQRPAAAPSVPKTSAGP</sequence>
<protein>
    <submittedName>
        <fullName evidence="2">Uncharacterized protein</fullName>
    </submittedName>
</protein>
<gene>
    <name evidence="2" type="ORF">MMF94_05790</name>
</gene>
<dbReference type="RefSeq" id="WP_241035220.1">
    <property type="nucleotide sequence ID" value="NZ_BAAAJF010000018.1"/>
</dbReference>
<name>A0ABS9T9U4_9PSEU</name>
<dbReference type="Proteomes" id="UP001299970">
    <property type="component" value="Unassembled WGS sequence"/>
</dbReference>